<sequence length="222" mass="23068">MTGAFGLDRARLPILLRAPRKQGAEYGERLVRTHSGGKTTRVFPNSSVTSVETSKSAGVLTTYVRGAISAEQSCPPRVARFNLTWWGLRTSIDDGKAGQLELPLRTTANFAPASSQPATGTGEGNDGSSAQEPGLAVIASDGSPPLNSDSEIVGGAAEHPVSTAAKPNTLSRSEVPIQPRLRCRSSQVPVKPVSSARHHGPSGGSLTGRLKCSDSSETPSIA</sequence>
<keyword evidence="3" id="KW-1185">Reference proteome</keyword>
<feature type="region of interest" description="Disordered" evidence="1">
    <location>
        <begin position="109"/>
        <end position="222"/>
    </location>
</feature>
<evidence type="ECO:0000256" key="1">
    <source>
        <dbReference type="SAM" id="MobiDB-lite"/>
    </source>
</evidence>
<comment type="caution">
    <text evidence="2">The sequence shown here is derived from an EMBL/GenBank/DDBJ whole genome shotgun (WGS) entry which is preliminary data.</text>
</comment>
<accession>A0ABX0TBJ0</accession>
<evidence type="ECO:0000313" key="3">
    <source>
        <dbReference type="Proteomes" id="UP000802392"/>
    </source>
</evidence>
<name>A0ABX0TBJ0_9MICC</name>
<dbReference type="Proteomes" id="UP000802392">
    <property type="component" value="Unassembled WGS sequence"/>
</dbReference>
<organism evidence="2 3">
    <name type="scientific">Paenarthrobacter ilicis</name>
    <dbReference type="NCBI Taxonomy" id="43665"/>
    <lineage>
        <taxon>Bacteria</taxon>
        <taxon>Bacillati</taxon>
        <taxon>Actinomycetota</taxon>
        <taxon>Actinomycetes</taxon>
        <taxon>Micrococcales</taxon>
        <taxon>Micrococcaceae</taxon>
        <taxon>Paenarthrobacter</taxon>
    </lineage>
</organism>
<gene>
    <name evidence="2" type="ORF">FHR86_000171</name>
</gene>
<proteinExistence type="predicted"/>
<reference evidence="2 3" key="1">
    <citation type="submission" date="2020-03" db="EMBL/GenBank/DDBJ databases">
        <title>Genomic Encyclopedia of Type Strains, Phase III (KMG-III): the genomes of soil and plant-associated and newly described type strains.</title>
        <authorList>
            <person name="Whitman W."/>
        </authorList>
    </citation>
    <scope>NUCLEOTIDE SEQUENCE [LARGE SCALE GENOMIC DNA]</scope>
    <source>
        <strain evidence="2 3">CECT 4207</strain>
    </source>
</reference>
<evidence type="ECO:0000313" key="2">
    <source>
        <dbReference type="EMBL" id="NII99872.1"/>
    </source>
</evidence>
<feature type="compositionally biased region" description="Polar residues" evidence="1">
    <location>
        <begin position="109"/>
        <end position="119"/>
    </location>
</feature>
<dbReference type="EMBL" id="JAAOZD010000001">
    <property type="protein sequence ID" value="NII99872.1"/>
    <property type="molecule type" value="Genomic_DNA"/>
</dbReference>
<protein>
    <submittedName>
        <fullName evidence="2">Uncharacterized protein</fullName>
    </submittedName>
</protein>
<feature type="compositionally biased region" description="Polar residues" evidence="1">
    <location>
        <begin position="213"/>
        <end position="222"/>
    </location>
</feature>